<sequence>MPRHLLRGHLRLSTVLIALVFIATLTTYLLVRPVPASGTDPRTPPGPTGQATTAPPTPTPAVTSRTPTTAPGLSHTPTASPPPSDAQVPTSPDPTR</sequence>
<keyword evidence="2" id="KW-0812">Transmembrane</keyword>
<feature type="transmembrane region" description="Helical" evidence="2">
    <location>
        <begin position="12"/>
        <end position="31"/>
    </location>
</feature>
<evidence type="ECO:0000313" key="4">
    <source>
        <dbReference type="Proteomes" id="UP000612585"/>
    </source>
</evidence>
<feature type="region of interest" description="Disordered" evidence="1">
    <location>
        <begin position="34"/>
        <end position="96"/>
    </location>
</feature>
<feature type="compositionally biased region" description="Low complexity" evidence="1">
    <location>
        <begin position="48"/>
        <end position="71"/>
    </location>
</feature>
<keyword evidence="2" id="KW-0472">Membrane</keyword>
<accession>A0A8J4DYB9</accession>
<evidence type="ECO:0000256" key="2">
    <source>
        <dbReference type="SAM" id="Phobius"/>
    </source>
</evidence>
<name>A0A8J4DYB9_9ACTN</name>
<proteinExistence type="predicted"/>
<reference evidence="3" key="1">
    <citation type="submission" date="2021-01" db="EMBL/GenBank/DDBJ databases">
        <title>Whole genome shotgun sequence of Virgisporangium aurantiacum NBRC 16421.</title>
        <authorList>
            <person name="Komaki H."/>
            <person name="Tamura T."/>
        </authorList>
    </citation>
    <scope>NUCLEOTIDE SEQUENCE</scope>
    <source>
        <strain evidence="3">NBRC 16421</strain>
    </source>
</reference>
<evidence type="ECO:0000256" key="1">
    <source>
        <dbReference type="SAM" id="MobiDB-lite"/>
    </source>
</evidence>
<feature type="compositionally biased region" description="Polar residues" evidence="1">
    <location>
        <begin position="87"/>
        <end position="96"/>
    </location>
</feature>
<protein>
    <submittedName>
        <fullName evidence="3">Uncharacterized protein</fullName>
    </submittedName>
</protein>
<keyword evidence="2" id="KW-1133">Transmembrane helix</keyword>
<dbReference type="RefSeq" id="WP_203989561.1">
    <property type="nucleotide sequence ID" value="NZ_BOPG01000012.1"/>
</dbReference>
<dbReference type="EMBL" id="BOPG01000012">
    <property type="protein sequence ID" value="GIJ54476.1"/>
    <property type="molecule type" value="Genomic_DNA"/>
</dbReference>
<organism evidence="3 4">
    <name type="scientific">Virgisporangium aurantiacum</name>
    <dbReference type="NCBI Taxonomy" id="175570"/>
    <lineage>
        <taxon>Bacteria</taxon>
        <taxon>Bacillati</taxon>
        <taxon>Actinomycetota</taxon>
        <taxon>Actinomycetes</taxon>
        <taxon>Micromonosporales</taxon>
        <taxon>Micromonosporaceae</taxon>
        <taxon>Virgisporangium</taxon>
    </lineage>
</organism>
<dbReference type="AlphaFoldDB" id="A0A8J4DYB9"/>
<comment type="caution">
    <text evidence="3">The sequence shown here is derived from an EMBL/GenBank/DDBJ whole genome shotgun (WGS) entry which is preliminary data.</text>
</comment>
<evidence type="ECO:0000313" key="3">
    <source>
        <dbReference type="EMBL" id="GIJ54476.1"/>
    </source>
</evidence>
<dbReference type="Proteomes" id="UP000612585">
    <property type="component" value="Unassembled WGS sequence"/>
</dbReference>
<gene>
    <name evidence="3" type="ORF">Vau01_019920</name>
</gene>
<keyword evidence="4" id="KW-1185">Reference proteome</keyword>